<dbReference type="InterPro" id="IPR003340">
    <property type="entry name" value="B3_DNA-bd"/>
</dbReference>
<proteinExistence type="predicted"/>
<evidence type="ECO:0000256" key="1">
    <source>
        <dbReference type="ARBA" id="ARBA00004123"/>
    </source>
</evidence>
<keyword evidence="9" id="KW-1185">Reference proteome</keyword>
<dbReference type="SUPFAM" id="SSF101936">
    <property type="entry name" value="DNA-binding pseudobarrel domain"/>
    <property type="match status" value="2"/>
</dbReference>
<evidence type="ECO:0000256" key="3">
    <source>
        <dbReference type="ARBA" id="ARBA00023125"/>
    </source>
</evidence>
<keyword evidence="4" id="KW-0804">Transcription</keyword>
<protein>
    <recommendedName>
        <fullName evidence="7">TF-B3 domain-containing protein</fullName>
    </recommendedName>
</protein>
<feature type="region of interest" description="Disordered" evidence="6">
    <location>
        <begin position="116"/>
        <end position="168"/>
    </location>
</feature>
<dbReference type="CDD" id="cd10017">
    <property type="entry name" value="B3_DNA"/>
    <property type="match status" value="1"/>
</dbReference>
<evidence type="ECO:0000313" key="9">
    <source>
        <dbReference type="Proteomes" id="UP000030689"/>
    </source>
</evidence>
<feature type="compositionally biased region" description="Acidic residues" evidence="6">
    <location>
        <begin position="117"/>
        <end position="132"/>
    </location>
</feature>
<dbReference type="Pfam" id="PF02362">
    <property type="entry name" value="B3"/>
    <property type="match status" value="1"/>
</dbReference>
<evidence type="ECO:0000256" key="2">
    <source>
        <dbReference type="ARBA" id="ARBA00023015"/>
    </source>
</evidence>
<evidence type="ECO:0000256" key="5">
    <source>
        <dbReference type="ARBA" id="ARBA00023242"/>
    </source>
</evidence>
<dbReference type="PANTHER" id="PTHR31920">
    <property type="entry name" value="B3 DOMAIN-CONTAINING"/>
    <property type="match status" value="1"/>
</dbReference>
<sequence length="270" mass="31114">MSETEDDAVLPRFFKVFLSETSSESMRIPVSFNEHLEDPLPRTAKLHGTGGGIWTVGFTKRRKRVYFTDGWSKFAEDHDLKDGEFLTFVYDGYHTFEVSVYDGLGCKETRAVTEAVELSDADSDSDEEEEEDPSVKGEDDSSYAEDEEVSQSNYTVDSEGTESDSSDISDLVVTTNPWFKTNLKNRTYELLIPAKLAREYRLKFGESITYIDEEGTMVGIRVRWSDDRICFKGWDRICRRNRLNKQDQVICEMLHNRKLVHTIKIHIKRG</sequence>
<dbReference type="Proteomes" id="UP000030689">
    <property type="component" value="Unassembled WGS sequence"/>
</dbReference>
<keyword evidence="5" id="KW-0539">Nucleus</keyword>
<evidence type="ECO:0000256" key="6">
    <source>
        <dbReference type="SAM" id="MobiDB-lite"/>
    </source>
</evidence>
<dbReference type="InterPro" id="IPR015300">
    <property type="entry name" value="DNA-bd_pseudobarrel_sf"/>
</dbReference>
<dbReference type="InterPro" id="IPR050655">
    <property type="entry name" value="Plant_B3_domain"/>
</dbReference>
<dbReference type="STRING" id="72664.V4LZ34"/>
<evidence type="ECO:0000259" key="7">
    <source>
        <dbReference type="PROSITE" id="PS50863"/>
    </source>
</evidence>
<dbReference type="OrthoDB" id="1666376at2759"/>
<organism evidence="8 9">
    <name type="scientific">Eutrema salsugineum</name>
    <name type="common">Saltwater cress</name>
    <name type="synonym">Sisymbrium salsugineum</name>
    <dbReference type="NCBI Taxonomy" id="72664"/>
    <lineage>
        <taxon>Eukaryota</taxon>
        <taxon>Viridiplantae</taxon>
        <taxon>Streptophyta</taxon>
        <taxon>Embryophyta</taxon>
        <taxon>Tracheophyta</taxon>
        <taxon>Spermatophyta</taxon>
        <taxon>Magnoliopsida</taxon>
        <taxon>eudicotyledons</taxon>
        <taxon>Gunneridae</taxon>
        <taxon>Pentapetalae</taxon>
        <taxon>rosids</taxon>
        <taxon>malvids</taxon>
        <taxon>Brassicales</taxon>
        <taxon>Brassicaceae</taxon>
        <taxon>Eutremeae</taxon>
        <taxon>Eutrema</taxon>
    </lineage>
</organism>
<dbReference type="PANTHER" id="PTHR31920:SF61">
    <property type="entry name" value="B3 DOMAIN-CONTAINING PROTEIN REM20"/>
    <property type="match status" value="1"/>
</dbReference>
<dbReference type="GO" id="GO:0003677">
    <property type="term" value="F:DNA binding"/>
    <property type="evidence" value="ECO:0007669"/>
    <property type="project" value="UniProtKB-KW"/>
</dbReference>
<keyword evidence="2" id="KW-0805">Transcription regulation</keyword>
<feature type="domain" description="TF-B3" evidence="7">
    <location>
        <begin position="11"/>
        <end position="104"/>
    </location>
</feature>
<dbReference type="eggNOG" id="ENOG502S4ID">
    <property type="taxonomic scope" value="Eukaryota"/>
</dbReference>
<dbReference type="GO" id="GO:0005634">
    <property type="term" value="C:nucleus"/>
    <property type="evidence" value="ECO:0007669"/>
    <property type="project" value="UniProtKB-SubCell"/>
</dbReference>
<dbReference type="OMA" id="DVCICEI"/>
<keyword evidence="3" id="KW-0238">DNA-binding</keyword>
<comment type="subcellular location">
    <subcellularLocation>
        <location evidence="1">Nucleus</location>
    </subcellularLocation>
</comment>
<dbReference type="Gramene" id="ESQ45158">
    <property type="protein sequence ID" value="ESQ45158"/>
    <property type="gene ID" value="EUTSA_v10010633mg"/>
</dbReference>
<dbReference type="EMBL" id="KI517435">
    <property type="protein sequence ID" value="ESQ45158.1"/>
    <property type="molecule type" value="Genomic_DNA"/>
</dbReference>
<evidence type="ECO:0000313" key="8">
    <source>
        <dbReference type="EMBL" id="ESQ45158.1"/>
    </source>
</evidence>
<reference evidence="8 9" key="1">
    <citation type="journal article" date="2013" name="Front. Plant Sci.">
        <title>The Reference Genome of the Halophytic Plant Eutrema salsugineum.</title>
        <authorList>
            <person name="Yang R."/>
            <person name="Jarvis D.E."/>
            <person name="Chen H."/>
            <person name="Beilstein M.A."/>
            <person name="Grimwood J."/>
            <person name="Jenkins J."/>
            <person name="Shu S."/>
            <person name="Prochnik S."/>
            <person name="Xin M."/>
            <person name="Ma C."/>
            <person name="Schmutz J."/>
            <person name="Wing R.A."/>
            <person name="Mitchell-Olds T."/>
            <person name="Schumaker K.S."/>
            <person name="Wang X."/>
        </authorList>
    </citation>
    <scope>NUCLEOTIDE SEQUENCE [LARGE SCALE GENOMIC DNA]</scope>
</reference>
<feature type="compositionally biased region" description="Acidic residues" evidence="6">
    <location>
        <begin position="140"/>
        <end position="149"/>
    </location>
</feature>
<dbReference type="PROSITE" id="PS50863">
    <property type="entry name" value="B3"/>
    <property type="match status" value="1"/>
</dbReference>
<dbReference type="AlphaFoldDB" id="V4LZ34"/>
<dbReference type="Gene3D" id="2.40.330.10">
    <property type="entry name" value="DNA-binding pseudobarrel domain"/>
    <property type="match status" value="2"/>
</dbReference>
<evidence type="ECO:0000256" key="4">
    <source>
        <dbReference type="ARBA" id="ARBA00023163"/>
    </source>
</evidence>
<dbReference type="KEGG" id="eus:EUTSA_v10010633mg"/>
<accession>V4LZ34</accession>
<gene>
    <name evidence="8" type="ORF">EUTSA_v10010633mg</name>
</gene>
<dbReference type="SMART" id="SM01019">
    <property type="entry name" value="B3"/>
    <property type="match status" value="2"/>
</dbReference>
<name>V4LZ34_EUTSA</name>